<reference evidence="4 6" key="1">
    <citation type="submission" date="2019-04" db="EMBL/GenBank/DDBJ databases">
        <title>Step-wise assembly of the neonatal virome modulated by breast feeding.</title>
        <authorList>
            <person name="Liang G."/>
            <person name="Bushman F."/>
        </authorList>
    </citation>
    <scope>NUCLEOTIDE SEQUENCE [LARGE SCALE GENOMIC DNA]</scope>
    <source>
        <strain evidence="4 6">E3404</strain>
    </source>
</reference>
<evidence type="ECO:0000313" key="7">
    <source>
        <dbReference type="Proteomes" id="UP000516696"/>
    </source>
</evidence>
<dbReference type="AlphaFoldDB" id="A0A1V8Z570"/>
<dbReference type="Proteomes" id="UP001183682">
    <property type="component" value="Unassembled WGS sequence"/>
</dbReference>
<dbReference type="EMBL" id="JABXJK010000064">
    <property type="protein sequence ID" value="MBA0973440.1"/>
    <property type="molecule type" value="Genomic_DNA"/>
</dbReference>
<accession>A0A1V8Z570</accession>
<reference evidence="3" key="4">
    <citation type="submission" date="2023-03" db="EMBL/GenBank/DDBJ databases">
        <authorList>
            <person name="Shen W."/>
            <person name="Cai J."/>
        </authorList>
    </citation>
    <scope>NUCLEOTIDE SEQUENCE</scope>
    <source>
        <strain evidence="3">K69-2</strain>
    </source>
</reference>
<protein>
    <submittedName>
        <fullName evidence="4">Uncharacterized protein</fullName>
    </submittedName>
</protein>
<organism evidence="4 6">
    <name type="scientific">Enterococcus gallinarum</name>
    <dbReference type="NCBI Taxonomy" id="1353"/>
    <lineage>
        <taxon>Bacteria</taxon>
        <taxon>Bacillati</taxon>
        <taxon>Bacillota</taxon>
        <taxon>Bacilli</taxon>
        <taxon>Lactobacillales</taxon>
        <taxon>Enterococcaceae</taxon>
        <taxon>Enterococcus</taxon>
    </lineage>
</organism>
<dbReference type="EMBL" id="WVTI01000001">
    <property type="protein sequence ID" value="MXS24557.1"/>
    <property type="molecule type" value="Genomic_DNA"/>
</dbReference>
<evidence type="ECO:0000313" key="5">
    <source>
        <dbReference type="EMBL" id="QOG27294.1"/>
    </source>
</evidence>
<reference evidence="1 8" key="3">
    <citation type="submission" date="2020-06" db="EMBL/GenBank/DDBJ databases">
        <title>Crossreactivity between MHC class I-restricted antigens from cancer cells and an enterococcal bacteriophage.</title>
        <authorList>
            <person name="Fluckiger A."/>
            <person name="Daillere R."/>
            <person name="Sassi M."/>
            <person name="Cattoir V."/>
            <person name="Kroemer G."/>
            <person name="Zitvogel L."/>
        </authorList>
    </citation>
    <scope>NUCLEOTIDE SEQUENCE [LARGE SCALE GENOMIC DNA]</scope>
    <source>
        <strain evidence="1 8">EG4</strain>
    </source>
</reference>
<dbReference type="Proteomes" id="UP000571857">
    <property type="component" value="Unassembled WGS sequence"/>
</dbReference>
<dbReference type="Proteomes" id="UP000516696">
    <property type="component" value="Chromosome"/>
</dbReference>
<sequence length="128" mass="15473">MWSLKNQAQRFIAHLSDTDRKQLHNELLAVQQVLTANQMTSFYLFSPFKKHARPHYSEHRKRVLQYKNGLNEELIIHQIHQQTFFKHTYCFRIYFNMEEMQTAFLDVLLNLLNEEKTFTPLKPNFINS</sequence>
<gene>
    <name evidence="5" type="ORF">EGM181_08560</name>
    <name evidence="4" type="ORF">GTI89_00430</name>
    <name evidence="1" type="ORF">HWH42_12775</name>
    <name evidence="3" type="ORF">P7E30_13770</name>
    <name evidence="2" type="ORF">QRX88_08935</name>
</gene>
<dbReference type="EMBL" id="JASUBT010000005">
    <property type="protein sequence ID" value="MDL4935837.1"/>
    <property type="molecule type" value="Genomic_DNA"/>
</dbReference>
<dbReference type="EMBL" id="CP050485">
    <property type="protein sequence ID" value="QOG27294.1"/>
    <property type="molecule type" value="Genomic_DNA"/>
</dbReference>
<evidence type="ECO:0000313" key="8">
    <source>
        <dbReference type="Proteomes" id="UP000571857"/>
    </source>
</evidence>
<reference evidence="2 9" key="5">
    <citation type="submission" date="2023-06" db="EMBL/GenBank/DDBJ databases">
        <title>Acute promotion of culturable opportunistic pathogens and persistent increase of antibiotic resistance following antibiotic exposure in mouse gut microbiota.</title>
        <authorList>
            <person name="Li L."/>
            <person name="Wang B."/>
            <person name="Sun Y."/>
            <person name="Wang M."/>
            <person name="Xu H."/>
        </authorList>
    </citation>
    <scope>NUCLEOTIDE SEQUENCE [LARGE SCALE GENOMIC DNA]</scope>
    <source>
        <strain evidence="2 9">CRI2_2</strain>
    </source>
</reference>
<dbReference type="Proteomes" id="UP000439965">
    <property type="component" value="Unassembled WGS sequence"/>
</dbReference>
<dbReference type="RefSeq" id="WP_003127198.1">
    <property type="nucleotide sequence ID" value="NZ_BSYC01000002.1"/>
</dbReference>
<reference evidence="5 7" key="2">
    <citation type="submission" date="2020-03" db="EMBL/GenBank/DDBJ databases">
        <title>Characterization of ganglioside-mimicking enterococci.</title>
        <authorList>
            <person name="Patry R.T."/>
            <person name="Nothaft H."/>
            <person name="Bridger R."/>
            <person name="Shajahan A."/>
            <person name="Huynh S."/>
            <person name="Sanchez S."/>
            <person name="Azadi P."/>
            <person name="Cooper K."/>
            <person name="Miller W.G."/>
            <person name="Parker C.T."/>
            <person name="Wells L."/>
            <person name="Szymanski C.M."/>
        </authorList>
    </citation>
    <scope>NUCLEOTIDE SEQUENCE [LARGE SCALE GENOMIC DNA]</scope>
    <source>
        <strain evidence="5 7">EGM181</strain>
    </source>
</reference>
<evidence type="ECO:0000313" key="1">
    <source>
        <dbReference type="EMBL" id="MBA0973440.1"/>
    </source>
</evidence>
<dbReference type="Proteomes" id="UP001241571">
    <property type="component" value="Unassembled WGS sequence"/>
</dbReference>
<dbReference type="EMBL" id="JARPZN010000011">
    <property type="protein sequence ID" value="MDT2691240.1"/>
    <property type="molecule type" value="Genomic_DNA"/>
</dbReference>
<evidence type="ECO:0000313" key="6">
    <source>
        <dbReference type="Proteomes" id="UP000439965"/>
    </source>
</evidence>
<evidence type="ECO:0000313" key="3">
    <source>
        <dbReference type="EMBL" id="MDT2691240.1"/>
    </source>
</evidence>
<evidence type="ECO:0000313" key="4">
    <source>
        <dbReference type="EMBL" id="MXS24557.1"/>
    </source>
</evidence>
<evidence type="ECO:0000313" key="9">
    <source>
        <dbReference type="Proteomes" id="UP001241571"/>
    </source>
</evidence>
<name>A0A1V8Z570_ENTGA</name>
<proteinExistence type="predicted"/>
<evidence type="ECO:0000313" key="2">
    <source>
        <dbReference type="EMBL" id="MDL4935837.1"/>
    </source>
</evidence>